<keyword evidence="3" id="KW-0325">Glycoprotein</keyword>
<reference evidence="5" key="1">
    <citation type="submission" date="2006-10" db="EMBL/GenBank/DDBJ databases">
        <title>Complete sequence of Solibacter usitatus Ellin6076.</title>
        <authorList>
            <consortium name="US DOE Joint Genome Institute"/>
            <person name="Copeland A."/>
            <person name="Lucas S."/>
            <person name="Lapidus A."/>
            <person name="Barry K."/>
            <person name="Detter J.C."/>
            <person name="Glavina del Rio T."/>
            <person name="Hammon N."/>
            <person name="Israni S."/>
            <person name="Dalin E."/>
            <person name="Tice H."/>
            <person name="Pitluck S."/>
            <person name="Thompson L.S."/>
            <person name="Brettin T."/>
            <person name="Bruce D."/>
            <person name="Han C."/>
            <person name="Tapia R."/>
            <person name="Gilna P."/>
            <person name="Schmutz J."/>
            <person name="Larimer F."/>
            <person name="Land M."/>
            <person name="Hauser L."/>
            <person name="Kyrpides N."/>
            <person name="Mikhailova N."/>
            <person name="Janssen P.H."/>
            <person name="Kuske C.R."/>
            <person name="Richardson P."/>
        </authorList>
    </citation>
    <scope>NUCLEOTIDE SEQUENCE</scope>
    <source>
        <strain evidence="5">Ellin6076</strain>
    </source>
</reference>
<dbReference type="HOGENOM" id="CLU_037899_0_0_0"/>
<dbReference type="SUPFAM" id="SSF63829">
    <property type="entry name" value="Calcium-dependent phosphotriesterase"/>
    <property type="match status" value="1"/>
</dbReference>
<dbReference type="Gene3D" id="2.120.10.30">
    <property type="entry name" value="TolB, C-terminal domain"/>
    <property type="match status" value="1"/>
</dbReference>
<evidence type="ECO:0000313" key="5">
    <source>
        <dbReference type="EMBL" id="ABJ87487.1"/>
    </source>
</evidence>
<dbReference type="InterPro" id="IPR001258">
    <property type="entry name" value="NHL_repeat"/>
</dbReference>
<dbReference type="OrthoDB" id="9799230at2"/>
<proteinExistence type="predicted"/>
<organism evidence="5">
    <name type="scientific">Solibacter usitatus (strain Ellin6076)</name>
    <dbReference type="NCBI Taxonomy" id="234267"/>
    <lineage>
        <taxon>Bacteria</taxon>
        <taxon>Pseudomonadati</taxon>
        <taxon>Acidobacteriota</taxon>
        <taxon>Terriglobia</taxon>
        <taxon>Bryobacterales</taxon>
        <taxon>Solibacteraceae</taxon>
        <taxon>Candidatus Solibacter</taxon>
    </lineage>
</organism>
<dbReference type="PANTHER" id="PTHR10680:SF38">
    <property type="entry name" value="BLL1368 PROTEIN"/>
    <property type="match status" value="1"/>
</dbReference>
<dbReference type="AlphaFoldDB" id="Q01S83"/>
<keyword evidence="1" id="KW-0732">Signal</keyword>
<dbReference type="EMBL" id="CP000473">
    <property type="protein sequence ID" value="ABJ87487.1"/>
    <property type="molecule type" value="Genomic_DNA"/>
</dbReference>
<dbReference type="PROSITE" id="PS51125">
    <property type="entry name" value="NHL"/>
    <property type="match status" value="1"/>
</dbReference>
<dbReference type="InParanoid" id="Q01S83"/>
<gene>
    <name evidence="5" type="ordered locus">Acid_6565</name>
</gene>
<accession>Q01S83</accession>
<dbReference type="PANTHER" id="PTHR10680">
    <property type="entry name" value="PEPTIDYL-GLYCINE ALPHA-AMIDATING MONOOXYGENASE"/>
    <property type="match status" value="1"/>
</dbReference>
<evidence type="ECO:0000256" key="1">
    <source>
        <dbReference type="ARBA" id="ARBA00022729"/>
    </source>
</evidence>
<evidence type="ECO:0000256" key="4">
    <source>
        <dbReference type="PROSITE-ProRule" id="PRU00504"/>
    </source>
</evidence>
<dbReference type="InterPro" id="IPR011042">
    <property type="entry name" value="6-blade_b-propeller_TolB-like"/>
</dbReference>
<evidence type="ECO:0000256" key="3">
    <source>
        <dbReference type="ARBA" id="ARBA00023180"/>
    </source>
</evidence>
<sequence precursor="true">MSTSRRRFLQTACAAAPVMLGATDKTGTKPPVIGTGKHTYEAIHDWGELPAGIKYGNTHGVVEDSHGHIYVHHTVHATSEIPDSMVVFDEKGKFVKSWGKEFKGGAHGLHIQKEGSTEYLYLCDTARGIVMKATLDGEKVYQLGYPDMSEAYKPGADGKKPKYSPTNLTIGPTGDLYVGDGYGSSYINQYNNKGEYIRTFGGKGKDAGQLDCPHGIIVDYRGSKPLLAVADRGNARIQRFSLDGKHLDFVTGTAMPCHFNFFKNGDVVIPDLGARVTLMDKDNQVVAQLGDDSASKWRDTRKMSRDHFTPGKFVAPHGACFDHKGNIFVVEWVEVGRVTKLRKV</sequence>
<protein>
    <submittedName>
        <fullName evidence="5">NHL repeat containing protein</fullName>
    </submittedName>
</protein>
<dbReference type="eggNOG" id="COG3386">
    <property type="taxonomic scope" value="Bacteria"/>
</dbReference>
<evidence type="ECO:0000256" key="2">
    <source>
        <dbReference type="ARBA" id="ARBA00022737"/>
    </source>
</evidence>
<name>Q01S83_SOLUE</name>
<keyword evidence="2" id="KW-0677">Repeat</keyword>
<dbReference type="STRING" id="234267.Acid_6565"/>
<feature type="repeat" description="NHL" evidence="4">
    <location>
        <begin position="197"/>
        <end position="243"/>
    </location>
</feature>
<dbReference type="KEGG" id="sus:Acid_6565"/>